<dbReference type="KEGG" id="rpc:RPC_2505"/>
<sequence>MTLHLTLLCHPPTAATRAAAFADDEPLDDQGATAAAALSGKLPRFDRVLSSPARAALQTAAALRLEAETIPQLRDADHGRWRGRPLGDVGAAEPDALALWMSSPEAAPHGGESIAALIARVGLWLDELPFSGRVLAVSHAAILRGAAIHVLQAPAASFWRVDAGPLSSIELSRNERRWALRAVSARRGLSD</sequence>
<proteinExistence type="predicted"/>
<organism evidence="1">
    <name type="scientific">Rhodopseudomonas palustris (strain BisB18)</name>
    <dbReference type="NCBI Taxonomy" id="316056"/>
    <lineage>
        <taxon>Bacteria</taxon>
        <taxon>Pseudomonadati</taxon>
        <taxon>Pseudomonadota</taxon>
        <taxon>Alphaproteobacteria</taxon>
        <taxon>Hyphomicrobiales</taxon>
        <taxon>Nitrobacteraceae</taxon>
        <taxon>Rhodopseudomonas</taxon>
    </lineage>
</organism>
<dbReference type="OrthoDB" id="7502553at2"/>
<dbReference type="SUPFAM" id="SSF53254">
    <property type="entry name" value="Phosphoglycerate mutase-like"/>
    <property type="match status" value="1"/>
</dbReference>
<dbReference type="Pfam" id="PF00300">
    <property type="entry name" value="His_Phos_1"/>
    <property type="match status" value="1"/>
</dbReference>
<name>Q214Y0_RHOPB</name>
<dbReference type="eggNOG" id="COG0406">
    <property type="taxonomic scope" value="Bacteria"/>
</dbReference>
<reference evidence="1" key="1">
    <citation type="submission" date="2006-03" db="EMBL/GenBank/DDBJ databases">
        <title>Complete sequence of Rhodopseudomonas palustris BisB18.</title>
        <authorList>
            <consortium name="US DOE Joint Genome Institute"/>
            <person name="Copeland A."/>
            <person name="Lucas S."/>
            <person name="Lapidus A."/>
            <person name="Barry K."/>
            <person name="Detter J.C."/>
            <person name="Glavina del Rio T."/>
            <person name="Hammon N."/>
            <person name="Israni S."/>
            <person name="Dalin E."/>
            <person name="Tice H."/>
            <person name="Pitluck S."/>
            <person name="Chain P."/>
            <person name="Malfatti S."/>
            <person name="Shin M."/>
            <person name="Vergez L."/>
            <person name="Schmutz J."/>
            <person name="Larimer F."/>
            <person name="Land M."/>
            <person name="Hauser L."/>
            <person name="Pelletier D.A."/>
            <person name="Kyrpides N."/>
            <person name="Anderson I."/>
            <person name="Oda Y."/>
            <person name="Harwood C.S."/>
            <person name="Richardson P."/>
        </authorList>
    </citation>
    <scope>NUCLEOTIDE SEQUENCE [LARGE SCALE GENOMIC DNA]</scope>
    <source>
        <strain evidence="1">BisB18</strain>
    </source>
</reference>
<dbReference type="EMBL" id="CP000301">
    <property type="protein sequence ID" value="ABD88056.1"/>
    <property type="molecule type" value="Genomic_DNA"/>
</dbReference>
<dbReference type="InterPro" id="IPR013078">
    <property type="entry name" value="His_Pase_superF_clade-1"/>
</dbReference>
<dbReference type="HOGENOM" id="CLU_033323_6_0_5"/>
<dbReference type="SMART" id="SM00855">
    <property type="entry name" value="PGAM"/>
    <property type="match status" value="1"/>
</dbReference>
<dbReference type="Gene3D" id="3.40.50.1240">
    <property type="entry name" value="Phosphoglycerate mutase-like"/>
    <property type="match status" value="1"/>
</dbReference>
<accession>Q214Y0</accession>
<dbReference type="AlphaFoldDB" id="Q214Y0"/>
<dbReference type="STRING" id="316056.RPC_2505"/>
<gene>
    <name evidence="1" type="ordered locus">RPC_2505</name>
</gene>
<evidence type="ECO:0000313" key="1">
    <source>
        <dbReference type="EMBL" id="ABD88056.1"/>
    </source>
</evidence>
<protein>
    <submittedName>
        <fullName evidence="1">Phosphoglycerate mutase</fullName>
    </submittedName>
</protein>
<dbReference type="RefSeq" id="WP_011472953.1">
    <property type="nucleotide sequence ID" value="NC_007925.1"/>
</dbReference>
<dbReference type="InterPro" id="IPR029033">
    <property type="entry name" value="His_PPase_superfam"/>
</dbReference>